<reference evidence="2" key="2">
    <citation type="submission" date="2016-06" db="EMBL/GenBank/DDBJ databases">
        <title>The genome of a short-lived fish provides insights into sex chromosome evolution and the genetic control of aging.</title>
        <authorList>
            <person name="Reichwald K."/>
            <person name="Felder M."/>
            <person name="Petzold A."/>
            <person name="Koch P."/>
            <person name="Groth M."/>
            <person name="Platzer M."/>
        </authorList>
    </citation>
    <scope>NUCLEOTIDE SEQUENCE</scope>
    <source>
        <tissue evidence="2">Brain</tissue>
    </source>
</reference>
<protein>
    <submittedName>
        <fullName evidence="2">Uncharacterized protein</fullName>
    </submittedName>
</protein>
<reference evidence="2" key="1">
    <citation type="submission" date="2016-05" db="EMBL/GenBank/DDBJ databases">
        <authorList>
            <person name="Lavstsen T."/>
            <person name="Jespersen J.S."/>
        </authorList>
    </citation>
    <scope>NUCLEOTIDE SEQUENCE</scope>
    <source>
        <tissue evidence="2">Brain</tissue>
    </source>
</reference>
<name>A0A1A8GNY0_9TELE</name>
<organism evidence="2">
    <name type="scientific">Nothobranchius korthausae</name>
    <dbReference type="NCBI Taxonomy" id="1143690"/>
    <lineage>
        <taxon>Eukaryota</taxon>
        <taxon>Metazoa</taxon>
        <taxon>Chordata</taxon>
        <taxon>Craniata</taxon>
        <taxon>Vertebrata</taxon>
        <taxon>Euteleostomi</taxon>
        <taxon>Actinopterygii</taxon>
        <taxon>Neopterygii</taxon>
        <taxon>Teleostei</taxon>
        <taxon>Neoteleostei</taxon>
        <taxon>Acanthomorphata</taxon>
        <taxon>Ovalentaria</taxon>
        <taxon>Atherinomorphae</taxon>
        <taxon>Cyprinodontiformes</taxon>
        <taxon>Nothobranchiidae</taxon>
        <taxon>Nothobranchius</taxon>
    </lineage>
</organism>
<feature type="region of interest" description="Disordered" evidence="1">
    <location>
        <begin position="37"/>
        <end position="58"/>
    </location>
</feature>
<dbReference type="EMBL" id="HAEC01004027">
    <property type="protein sequence ID" value="SBQ72104.1"/>
    <property type="molecule type" value="Transcribed_RNA"/>
</dbReference>
<proteinExistence type="predicted"/>
<evidence type="ECO:0000256" key="1">
    <source>
        <dbReference type="SAM" id="MobiDB-lite"/>
    </source>
</evidence>
<feature type="non-terminal residue" evidence="2">
    <location>
        <position position="58"/>
    </location>
</feature>
<accession>A0A1A8GNY0</accession>
<sequence>MGQKRDESDVQGGETCSKLPRYVGVILLPSSILLQQHEPNRNPSSSGVIIFQAQRRGQ</sequence>
<dbReference type="AlphaFoldDB" id="A0A1A8GNY0"/>
<gene>
    <name evidence="2" type="primary">CR847950.4</name>
</gene>
<evidence type="ECO:0000313" key="2">
    <source>
        <dbReference type="EMBL" id="SBQ72104.1"/>
    </source>
</evidence>